<dbReference type="PROSITE" id="PS50011">
    <property type="entry name" value="PROTEIN_KINASE_DOM"/>
    <property type="match status" value="1"/>
</dbReference>
<feature type="compositionally biased region" description="Low complexity" evidence="4">
    <location>
        <begin position="792"/>
        <end position="803"/>
    </location>
</feature>
<dbReference type="SMART" id="SM00220">
    <property type="entry name" value="S_TKc"/>
    <property type="match status" value="1"/>
</dbReference>
<keyword evidence="7" id="KW-1185">Reference proteome</keyword>
<dbReference type="GO" id="GO:0005737">
    <property type="term" value="C:cytoplasm"/>
    <property type="evidence" value="ECO:0007669"/>
    <property type="project" value="TreeGrafter"/>
</dbReference>
<dbReference type="GO" id="GO:0005524">
    <property type="term" value="F:ATP binding"/>
    <property type="evidence" value="ECO:0007669"/>
    <property type="project" value="UniProtKB-UniRule"/>
</dbReference>
<evidence type="ECO:0000256" key="2">
    <source>
        <dbReference type="ARBA" id="ARBA00022840"/>
    </source>
</evidence>
<gene>
    <name evidence="6" type="ORF">E1B28_012891</name>
</gene>
<feature type="compositionally biased region" description="Low complexity" evidence="4">
    <location>
        <begin position="594"/>
        <end position="616"/>
    </location>
</feature>
<dbReference type="Proteomes" id="UP001049176">
    <property type="component" value="Chromosome 8"/>
</dbReference>
<dbReference type="PANTHER" id="PTHR24346:SF76">
    <property type="entry name" value="NON-SPECIFIC SERINE_THREONINE PROTEIN KINASE"/>
    <property type="match status" value="1"/>
</dbReference>
<keyword evidence="1 3" id="KW-0547">Nucleotide-binding</keyword>
<feature type="compositionally biased region" description="Gly residues" evidence="4">
    <location>
        <begin position="771"/>
        <end position="790"/>
    </location>
</feature>
<evidence type="ECO:0000256" key="3">
    <source>
        <dbReference type="PROSITE-ProRule" id="PRU10141"/>
    </source>
</evidence>
<sequence>MYTEHFQSKKLHSHSHLRQIFNDVAPASALPIHRPTRPKLITEEEPTTLDQEQRLSAQIVAQGEPAAVAVAVAARTIHPSISAPLLQNDHSDDSSQITLSPAAMFLSAFSPPSTASVPSSLPDDEGETVAGYTLNGIIGYGGFSIIRRAYSSSGGVVAVKIVRNSDLMKQGQGQGKSTNTSAARRRIDHETRVWSTLCHEHILPLFTSVHTSYADFFVTLLCPCGSLFDILKRDGRPALPQDDAGMMFRQVVRGLRYLHEVAGYVHRDMKLENVLVDEMGTCKIGDFGMARKIGEVLEEDVEEEDEEEGEGEVPVMGGVHRAASVSQPTAPPIVTPRRTGLGGMPLHHSLRLPRQRTATSTVHTHPPMSVKLIQPGSLPYAAPELLGPSSDSGIRPPDPAQDMWALGVMLYALLTGRLPFVDSFEPRLQMKILHAVYDIPHGIGSGTERILQGCLDRSIMTRWSVAMVDEVAWGVGWGTENVDVASDEELRCQTATATATTGTTPATSQSRSRSRVGVGVGVADIHVPESPRSWDHANTRKGASADVASRRSMSRTRRSLSRAPVLTDEVSVERNVERAGRRVGRGLVVSGVSSVSTSASSSSSASEVSSPSSYGHAGDGDGDAYGFVVERGRSLRKSVVVTTNPSRSPSPGFVFLKTPVDDTGFSSPPPLQEDVDDGDGEDQDQDQDQDPDPDLEAHTHTQMTNVRASATPSLRSSSKSQSKSGIQTPTSNSNNNTVARAREGDLGAYHPDDPRHRVFSISASPRSDLGVGVGVGVGLEGDGVGEGEGSVGEDWGSSGSDGVPTAEDGDGDGDGGETEPSPSTSFGENAVAAFMMQLQLQRPGTLGTLAQSRSCESDKRPRAFEEWGCRSRQHGSKTRAGSVPPASGDVGSWRFATSSSRSHSRGRNGTTSNNNDNHDDDSGGGGTTGLVTSAAVNIPGRSRSVDPLSFTSAHNLKPRFGV</sequence>
<dbReference type="AlphaFoldDB" id="A0A9P7RSG0"/>
<feature type="compositionally biased region" description="Basic and acidic residues" evidence="4">
    <location>
        <begin position="855"/>
        <end position="869"/>
    </location>
</feature>
<dbReference type="PROSITE" id="PS00108">
    <property type="entry name" value="PROTEIN_KINASE_ST"/>
    <property type="match status" value="1"/>
</dbReference>
<dbReference type="OrthoDB" id="4062651at2759"/>
<keyword evidence="2 3" id="KW-0067">ATP-binding</keyword>
<evidence type="ECO:0000259" key="5">
    <source>
        <dbReference type="PROSITE" id="PS50011"/>
    </source>
</evidence>
<evidence type="ECO:0000256" key="4">
    <source>
        <dbReference type="SAM" id="MobiDB-lite"/>
    </source>
</evidence>
<feature type="compositionally biased region" description="Polar residues" evidence="4">
    <location>
        <begin position="700"/>
        <end position="715"/>
    </location>
</feature>
<feature type="compositionally biased region" description="Low complexity" evidence="4">
    <location>
        <begin position="496"/>
        <end position="517"/>
    </location>
</feature>
<dbReference type="SUPFAM" id="SSF56112">
    <property type="entry name" value="Protein kinase-like (PK-like)"/>
    <property type="match status" value="1"/>
</dbReference>
<dbReference type="Gene3D" id="1.10.510.10">
    <property type="entry name" value="Transferase(Phosphotransferase) domain 1"/>
    <property type="match status" value="2"/>
</dbReference>
<accession>A0A9P7RSG0</accession>
<feature type="compositionally biased region" description="Basic and acidic residues" evidence="4">
    <location>
        <begin position="526"/>
        <end position="538"/>
    </location>
</feature>
<feature type="region of interest" description="Disordered" evidence="4">
    <location>
        <begin position="594"/>
        <end position="620"/>
    </location>
</feature>
<dbReference type="GO" id="GO:0004674">
    <property type="term" value="F:protein serine/threonine kinase activity"/>
    <property type="evidence" value="ECO:0007669"/>
    <property type="project" value="TreeGrafter"/>
</dbReference>
<evidence type="ECO:0000313" key="6">
    <source>
        <dbReference type="EMBL" id="KAG7088946.1"/>
    </source>
</evidence>
<feature type="region of interest" description="Disordered" evidence="4">
    <location>
        <begin position="639"/>
        <end position="826"/>
    </location>
</feature>
<feature type="compositionally biased region" description="Acidic residues" evidence="4">
    <location>
        <begin position="807"/>
        <end position="817"/>
    </location>
</feature>
<protein>
    <recommendedName>
        <fullName evidence="5">Protein kinase domain-containing protein</fullName>
    </recommendedName>
</protein>
<reference evidence="6" key="1">
    <citation type="journal article" date="2021" name="Genome Biol. Evol.">
        <title>The assembled and annotated genome of the fairy-ring fungus Marasmius oreades.</title>
        <authorList>
            <person name="Hiltunen M."/>
            <person name="Ament-Velasquez S.L."/>
            <person name="Johannesson H."/>
        </authorList>
    </citation>
    <scope>NUCLEOTIDE SEQUENCE</scope>
    <source>
        <strain evidence="6">03SP1</strain>
    </source>
</reference>
<feature type="compositionally biased region" description="Low complexity" evidence="4">
    <location>
        <begin position="891"/>
        <end position="915"/>
    </location>
</feature>
<dbReference type="RefSeq" id="XP_043005417.1">
    <property type="nucleotide sequence ID" value="XM_043158046.1"/>
</dbReference>
<dbReference type="InterPro" id="IPR000719">
    <property type="entry name" value="Prot_kinase_dom"/>
</dbReference>
<feature type="compositionally biased region" description="Polar residues" evidence="4">
    <location>
        <begin position="725"/>
        <end position="738"/>
    </location>
</feature>
<dbReference type="InterPro" id="IPR017441">
    <property type="entry name" value="Protein_kinase_ATP_BS"/>
</dbReference>
<dbReference type="Pfam" id="PF00069">
    <property type="entry name" value="Pkinase"/>
    <property type="match status" value="2"/>
</dbReference>
<feature type="binding site" evidence="3">
    <location>
        <position position="160"/>
    </location>
    <ligand>
        <name>ATP</name>
        <dbReference type="ChEBI" id="CHEBI:30616"/>
    </ligand>
</feature>
<dbReference type="GeneID" id="66081966"/>
<dbReference type="EMBL" id="CM032188">
    <property type="protein sequence ID" value="KAG7088946.1"/>
    <property type="molecule type" value="Genomic_DNA"/>
</dbReference>
<proteinExistence type="predicted"/>
<dbReference type="InterPro" id="IPR008271">
    <property type="entry name" value="Ser/Thr_kinase_AS"/>
</dbReference>
<feature type="compositionally biased region" description="Basic and acidic residues" evidence="4">
    <location>
        <begin position="740"/>
        <end position="756"/>
    </location>
</feature>
<dbReference type="PANTHER" id="PTHR24346">
    <property type="entry name" value="MAP/MICROTUBULE AFFINITY-REGULATING KINASE"/>
    <property type="match status" value="1"/>
</dbReference>
<feature type="domain" description="Protein kinase" evidence="5">
    <location>
        <begin position="132"/>
        <end position="474"/>
    </location>
</feature>
<organism evidence="6 7">
    <name type="scientific">Marasmius oreades</name>
    <name type="common">fairy-ring Marasmius</name>
    <dbReference type="NCBI Taxonomy" id="181124"/>
    <lineage>
        <taxon>Eukaryota</taxon>
        <taxon>Fungi</taxon>
        <taxon>Dikarya</taxon>
        <taxon>Basidiomycota</taxon>
        <taxon>Agaricomycotina</taxon>
        <taxon>Agaricomycetes</taxon>
        <taxon>Agaricomycetidae</taxon>
        <taxon>Agaricales</taxon>
        <taxon>Marasmiineae</taxon>
        <taxon>Marasmiaceae</taxon>
        <taxon>Marasmius</taxon>
    </lineage>
</organism>
<dbReference type="KEGG" id="more:E1B28_012891"/>
<evidence type="ECO:0000313" key="7">
    <source>
        <dbReference type="Proteomes" id="UP001049176"/>
    </source>
</evidence>
<feature type="region of interest" description="Disordered" evidence="4">
    <location>
        <begin position="849"/>
        <end position="962"/>
    </location>
</feature>
<comment type="caution">
    <text evidence="6">The sequence shown here is derived from an EMBL/GenBank/DDBJ whole genome shotgun (WGS) entry which is preliminary data.</text>
</comment>
<evidence type="ECO:0000256" key="1">
    <source>
        <dbReference type="ARBA" id="ARBA00022741"/>
    </source>
</evidence>
<dbReference type="GO" id="GO:0000226">
    <property type="term" value="P:microtubule cytoskeleton organization"/>
    <property type="evidence" value="ECO:0007669"/>
    <property type="project" value="TreeGrafter"/>
</dbReference>
<feature type="compositionally biased region" description="Acidic residues" evidence="4">
    <location>
        <begin position="673"/>
        <end position="694"/>
    </location>
</feature>
<feature type="compositionally biased region" description="Polar residues" evidence="4">
    <location>
        <begin position="640"/>
        <end position="649"/>
    </location>
</feature>
<dbReference type="InterPro" id="IPR011009">
    <property type="entry name" value="Kinase-like_dom_sf"/>
</dbReference>
<name>A0A9P7RSG0_9AGAR</name>
<feature type="region of interest" description="Disordered" evidence="4">
    <location>
        <begin position="496"/>
        <end position="564"/>
    </location>
</feature>
<dbReference type="PROSITE" id="PS00107">
    <property type="entry name" value="PROTEIN_KINASE_ATP"/>
    <property type="match status" value="1"/>
</dbReference>
<dbReference type="GO" id="GO:0035556">
    <property type="term" value="P:intracellular signal transduction"/>
    <property type="evidence" value="ECO:0007669"/>
    <property type="project" value="TreeGrafter"/>
</dbReference>